<sequence>MQLIIILLKRSYIKAHFSLMPKNYRFHIIVTLLIVSVLASCSRKKDKFLNRNFHAMGSYYNIIYNGNLALSEGQEQLAASYKENYWDILPIERLEITTVDGVRTEAKNEKFKRAEEKATKAIQKHSMYMGGKEYNPQIDEAFLLLGKSRYFDQRFIPAKDALSFILTHYPKSSTINEVEIWLQKTNLRLGYYQEAIDNLINLIDTKNLEPEISVLANSTLAEAYIIAENLSAAITPLTTAIQLTKNNNFKGRMLYVKSQLFQQLEETDSAYASLNQIIELNRKTPRDYRIHSFLEQKKLKDYTKVHFDSTVLFFQDLSENRENRPYLDFIFYEEAQFFRANDSLKQAIISYNKSLKENPQDRYLKAQDYKELGDIYFNRANYITAGKYYDSTLVNLTKRTREKLRIKKKRENLVDVIKFEGIAKTNDSILWLVNANKKQRIDYFETYIDSLKAEAESVFASEDAIQLGSDFKRRESSRSSASSGSSSFYNEKSKKRSFEKFKETWGNIKLTDNWRTNPQSGSFASKDVTETTEEDKFTAPEFQVETYIAQIPTKKAMIDSINDERNFAYYQLGIIYKEKFKRLDLASAKLEAVLQQQPEERLVLPSKYYLYKIYQETGQSALKEKWKNDILNNYPESNYAKIIRNPKALLEDENSPSSLYYKTYKQFESGQFKAVLENSNRYSAQFTGTSIVPKFELLKAKAIGRTQGLKAYKTALNYVALTFPQSEEGKYAQQLYNTVDQNFIKNKFEKPDEDATFKLVYELQEQNHNSEKLKELINKFLIEEGLNFKVTVEFYTDQIDFLIIHGLNSKLGAEGLAKKLKQVEELLSIKYFTASSNNYKVIQIYKNKNEYLETQS</sequence>
<name>A0A1M4VMW1_9FLAO</name>
<reference evidence="1 2" key="1">
    <citation type="submission" date="2016-11" db="EMBL/GenBank/DDBJ databases">
        <authorList>
            <person name="Jaros S."/>
            <person name="Januszkiewicz K."/>
            <person name="Wedrychowicz H."/>
        </authorList>
    </citation>
    <scope>NUCLEOTIDE SEQUENCE [LARGE SCALE GENOMIC DNA]</scope>
    <source>
        <strain evidence="1 2">DSM 25661</strain>
    </source>
</reference>
<protein>
    <submittedName>
        <fullName evidence="1">Protein involved in gliding motility SprE</fullName>
    </submittedName>
</protein>
<proteinExistence type="predicted"/>
<dbReference type="InterPro" id="IPR019734">
    <property type="entry name" value="TPR_rpt"/>
</dbReference>
<accession>A0A1M4VMW1</accession>
<dbReference type="STRING" id="1155689.SAMN05444278_104132"/>
<dbReference type="Proteomes" id="UP000184462">
    <property type="component" value="Unassembled WGS sequence"/>
</dbReference>
<evidence type="ECO:0000313" key="2">
    <source>
        <dbReference type="Proteomes" id="UP000184462"/>
    </source>
</evidence>
<gene>
    <name evidence="1" type="ORF">SAMN05444278_104132</name>
</gene>
<keyword evidence="2" id="KW-1185">Reference proteome</keyword>
<dbReference type="Gene3D" id="1.25.40.10">
    <property type="entry name" value="Tetratricopeptide repeat domain"/>
    <property type="match status" value="2"/>
</dbReference>
<evidence type="ECO:0000313" key="1">
    <source>
        <dbReference type="EMBL" id="SHE70140.1"/>
    </source>
</evidence>
<organism evidence="1 2">
    <name type="scientific">Psychroflexus salarius</name>
    <dbReference type="NCBI Taxonomy" id="1155689"/>
    <lineage>
        <taxon>Bacteria</taxon>
        <taxon>Pseudomonadati</taxon>
        <taxon>Bacteroidota</taxon>
        <taxon>Flavobacteriia</taxon>
        <taxon>Flavobacteriales</taxon>
        <taxon>Flavobacteriaceae</taxon>
        <taxon>Psychroflexus</taxon>
    </lineage>
</organism>
<dbReference type="EMBL" id="FQTW01000004">
    <property type="protein sequence ID" value="SHE70140.1"/>
    <property type="molecule type" value="Genomic_DNA"/>
</dbReference>
<dbReference type="AlphaFoldDB" id="A0A1M4VMW1"/>
<dbReference type="SMART" id="SM00028">
    <property type="entry name" value="TPR"/>
    <property type="match status" value="4"/>
</dbReference>
<dbReference type="InterPro" id="IPR011990">
    <property type="entry name" value="TPR-like_helical_dom_sf"/>
</dbReference>
<dbReference type="SUPFAM" id="SSF48452">
    <property type="entry name" value="TPR-like"/>
    <property type="match status" value="2"/>
</dbReference>